<evidence type="ECO:0000256" key="1">
    <source>
        <dbReference type="ARBA" id="ARBA00004443"/>
    </source>
</evidence>
<evidence type="ECO:0000256" key="7">
    <source>
        <dbReference type="ARBA" id="ARBA00022982"/>
    </source>
</evidence>
<keyword evidence="7" id="KW-0249">Electron transport</keyword>
<accession>A0A1V9XG94</accession>
<gene>
    <name evidence="10" type="ORF">BIW11_10399</name>
</gene>
<dbReference type="Pfam" id="PF10249">
    <property type="entry name" value="NDUFB10"/>
    <property type="match status" value="1"/>
</dbReference>
<organism evidence="10 11">
    <name type="scientific">Tropilaelaps mercedesae</name>
    <dbReference type="NCBI Taxonomy" id="418985"/>
    <lineage>
        <taxon>Eukaryota</taxon>
        <taxon>Metazoa</taxon>
        <taxon>Ecdysozoa</taxon>
        <taxon>Arthropoda</taxon>
        <taxon>Chelicerata</taxon>
        <taxon>Arachnida</taxon>
        <taxon>Acari</taxon>
        <taxon>Parasitiformes</taxon>
        <taxon>Mesostigmata</taxon>
        <taxon>Gamasina</taxon>
        <taxon>Dermanyssoidea</taxon>
        <taxon>Laelapidae</taxon>
        <taxon>Tropilaelaps</taxon>
    </lineage>
</organism>
<evidence type="ECO:0000313" key="10">
    <source>
        <dbReference type="EMBL" id="OQR72413.1"/>
    </source>
</evidence>
<evidence type="ECO:0000256" key="2">
    <source>
        <dbReference type="ARBA" id="ARBA00008317"/>
    </source>
</evidence>
<dbReference type="Proteomes" id="UP000192247">
    <property type="component" value="Unassembled WGS sequence"/>
</dbReference>
<dbReference type="PANTHER" id="PTHR13094">
    <property type="entry name" value="NADH-UBIQUINONE OXIDOREDUCTASE PDSW SUBUNIT"/>
    <property type="match status" value="1"/>
</dbReference>
<evidence type="ECO:0000313" key="11">
    <source>
        <dbReference type="Proteomes" id="UP000192247"/>
    </source>
</evidence>
<dbReference type="InterPro" id="IPR039993">
    <property type="entry name" value="NDUFB10"/>
</dbReference>
<dbReference type="OrthoDB" id="6017729at2759"/>
<proteinExistence type="inferred from homology"/>
<keyword evidence="9" id="KW-0472">Membrane</keyword>
<dbReference type="InterPro" id="IPR019377">
    <property type="entry name" value="NADH_UbQ_OxRdtase_su10"/>
</dbReference>
<dbReference type="PANTHER" id="PTHR13094:SF1">
    <property type="entry name" value="NADH DEHYDROGENASE [UBIQUINONE] 1 BETA SUBCOMPLEX SUBUNIT 10"/>
    <property type="match status" value="1"/>
</dbReference>
<keyword evidence="11" id="KW-1185">Reference proteome</keyword>
<keyword evidence="5" id="KW-0679">Respiratory chain</keyword>
<dbReference type="EMBL" id="MNPL01011850">
    <property type="protein sequence ID" value="OQR72413.1"/>
    <property type="molecule type" value="Genomic_DNA"/>
</dbReference>
<dbReference type="AlphaFoldDB" id="A0A1V9XG94"/>
<keyword evidence="10" id="KW-0830">Ubiquinone</keyword>
<dbReference type="STRING" id="418985.A0A1V9XG94"/>
<evidence type="ECO:0000256" key="8">
    <source>
        <dbReference type="ARBA" id="ARBA00023128"/>
    </source>
</evidence>
<sequence>MSDPHGMHWLEKIYEKAFLNPVVWIRENIVEPNRPKYYWYHRKYPRVPEIDECYFDDFPCQFEADRQFKRDMHVEAEILRLIRRRYTDCLVHEYPDQTEKCAQMEADWKKYQVNWFIKYGDLGYKMNARDAYMKQKHRLVFERRQREKAELEAAQHKQFDD</sequence>
<keyword evidence="6" id="KW-0999">Mitochondrion inner membrane</keyword>
<evidence type="ECO:0000256" key="3">
    <source>
        <dbReference type="ARBA" id="ARBA00014109"/>
    </source>
</evidence>
<evidence type="ECO:0000256" key="5">
    <source>
        <dbReference type="ARBA" id="ARBA00022660"/>
    </source>
</evidence>
<reference evidence="10 11" key="1">
    <citation type="journal article" date="2017" name="Gigascience">
        <title>Draft genome of the honey bee ectoparasitic mite, Tropilaelaps mercedesae, is shaped by the parasitic life history.</title>
        <authorList>
            <person name="Dong X."/>
            <person name="Armstrong S.D."/>
            <person name="Xia D."/>
            <person name="Makepeace B.L."/>
            <person name="Darby A.C."/>
            <person name="Kadowaki T."/>
        </authorList>
    </citation>
    <scope>NUCLEOTIDE SEQUENCE [LARGE SCALE GENOMIC DNA]</scope>
    <source>
        <strain evidence="10">Wuxi-XJTLU</strain>
    </source>
</reference>
<keyword evidence="8" id="KW-0496">Mitochondrion</keyword>
<dbReference type="FunCoup" id="A0A1V9XG94">
    <property type="interactions" value="1194"/>
</dbReference>
<comment type="caution">
    <text evidence="10">The sequence shown here is derived from an EMBL/GenBank/DDBJ whole genome shotgun (WGS) entry which is preliminary data.</text>
</comment>
<protein>
    <recommendedName>
        <fullName evidence="3">NADH dehydrogenase [ubiquinone] 1 beta subcomplex subunit 10</fullName>
    </recommendedName>
</protein>
<dbReference type="InParanoid" id="A0A1V9XG94"/>
<dbReference type="GO" id="GO:0005743">
    <property type="term" value="C:mitochondrial inner membrane"/>
    <property type="evidence" value="ECO:0007669"/>
    <property type="project" value="UniProtKB-SubCell"/>
</dbReference>
<keyword evidence="4" id="KW-0813">Transport</keyword>
<dbReference type="GO" id="GO:0045271">
    <property type="term" value="C:respiratory chain complex I"/>
    <property type="evidence" value="ECO:0007669"/>
    <property type="project" value="UniProtKB-ARBA"/>
</dbReference>
<comment type="similarity">
    <text evidence="2">Belongs to the complex I NDUFB10 subunit family.</text>
</comment>
<comment type="subcellular location">
    <subcellularLocation>
        <location evidence="1">Mitochondrion inner membrane</location>
        <topology evidence="1">Peripheral membrane protein</topology>
        <orientation evidence="1">Matrix side</orientation>
    </subcellularLocation>
</comment>
<name>A0A1V9XG94_9ACAR</name>
<evidence type="ECO:0000256" key="9">
    <source>
        <dbReference type="ARBA" id="ARBA00023136"/>
    </source>
</evidence>
<evidence type="ECO:0000256" key="4">
    <source>
        <dbReference type="ARBA" id="ARBA00022448"/>
    </source>
</evidence>
<evidence type="ECO:0000256" key="6">
    <source>
        <dbReference type="ARBA" id="ARBA00022792"/>
    </source>
</evidence>